<dbReference type="VEuPathDB" id="GiardiaDB:SS50377_25998"/>
<proteinExistence type="predicted"/>
<dbReference type="VEuPathDB" id="GiardiaDB:SS50377_26015"/>
<evidence type="ECO:0000313" key="4">
    <source>
        <dbReference type="Proteomes" id="UP000018208"/>
    </source>
</evidence>
<sequence length="219" mass="24316">MDAQQELDIYKQADLDKNLRIQQLETAVSQLKLCPQTVTAGVQTDAVETAALAAQTDQASLAALISRPVQAECERQSFGSQASFSKSEPPCSPLMQKVEIAPQVVEELGALMDMTKVLAKDANRTRLVSSVLLDKVFEIQDLKLAILYTLTKNLDQQMDYTPVYKFSREKMSFNFLRNLTRGRSVLGRIAIIEEADYLERDFGGMAKSRDGRLGFSSLG</sequence>
<reference evidence="1 2" key="1">
    <citation type="journal article" date="2014" name="PLoS Genet.">
        <title>The Genome of Spironucleus salmonicida Highlights a Fish Pathogen Adapted to Fluctuating Environments.</title>
        <authorList>
            <person name="Xu F."/>
            <person name="Jerlstrom-Hultqvist J."/>
            <person name="Einarsson E."/>
            <person name="Astvaldsson A."/>
            <person name="Svard S.G."/>
            <person name="Andersson J.O."/>
        </authorList>
    </citation>
    <scope>NUCLEOTIDE SEQUENCE</scope>
    <source>
        <strain evidence="2">ATCC 50377</strain>
    </source>
</reference>
<protein>
    <submittedName>
        <fullName evidence="1">Uncharacterized protein</fullName>
    </submittedName>
</protein>
<name>V6LHP8_9EUKA</name>
<dbReference type="AlphaFoldDB" id="V6LHP8"/>
<keyword evidence="4" id="KW-1185">Reference proteome</keyword>
<reference evidence="2" key="2">
    <citation type="submission" date="2020-12" db="EMBL/GenBank/DDBJ databases">
        <title>New Spironucleus salmonicida genome in near-complete chromosomes.</title>
        <authorList>
            <person name="Xu F."/>
            <person name="Kurt Z."/>
            <person name="Jimenez-Gonzalez A."/>
            <person name="Astvaldsson A."/>
            <person name="Andersson J.O."/>
            <person name="Svard S.G."/>
        </authorList>
    </citation>
    <scope>NUCLEOTIDE SEQUENCE</scope>
    <source>
        <strain evidence="2">ATCC 50377</strain>
    </source>
</reference>
<evidence type="ECO:0000313" key="3">
    <source>
        <dbReference type="EMBL" id="KAH0571819.1"/>
    </source>
</evidence>
<evidence type="ECO:0000313" key="1">
    <source>
        <dbReference type="EMBL" id="EST43216.1"/>
    </source>
</evidence>
<dbReference type="Proteomes" id="UP000018208">
    <property type="component" value="Unassembled WGS sequence"/>
</dbReference>
<dbReference type="EMBL" id="AUWU02000006">
    <property type="protein sequence ID" value="KAH0571819.1"/>
    <property type="molecule type" value="Genomic_DNA"/>
</dbReference>
<dbReference type="EMBL" id="AUWU02000006">
    <property type="protein sequence ID" value="KAH0571802.1"/>
    <property type="molecule type" value="Genomic_DNA"/>
</dbReference>
<dbReference type="EMBL" id="KI546140">
    <property type="protein sequence ID" value="EST43216.1"/>
    <property type="molecule type" value="Genomic_DNA"/>
</dbReference>
<evidence type="ECO:0000313" key="2">
    <source>
        <dbReference type="EMBL" id="KAH0571802.1"/>
    </source>
</evidence>
<accession>V6LHP8</accession>
<organism evidence="1">
    <name type="scientific">Spironucleus salmonicida</name>
    <dbReference type="NCBI Taxonomy" id="348837"/>
    <lineage>
        <taxon>Eukaryota</taxon>
        <taxon>Metamonada</taxon>
        <taxon>Diplomonadida</taxon>
        <taxon>Hexamitidae</taxon>
        <taxon>Hexamitinae</taxon>
        <taxon>Spironucleus</taxon>
    </lineage>
</organism>
<gene>
    <name evidence="1" type="ORF">SS50377_17080</name>
    <name evidence="2" type="ORF">SS50377_25998</name>
    <name evidence="3" type="ORF">SS50377_26015</name>
</gene>